<dbReference type="Proteomes" id="UP000202420">
    <property type="component" value="Segment"/>
</dbReference>
<proteinExistence type="predicted"/>
<accession>A7K8X3</accession>
<dbReference type="GeneID" id="5470916"/>
<evidence type="ECO:0000313" key="1">
    <source>
        <dbReference type="EMBL" id="ABT16497.1"/>
    </source>
</evidence>
<keyword evidence="2" id="KW-1185">Reference proteome</keyword>
<gene>
    <name evidence="1" type="primary">Z363R</name>
    <name evidence="1" type="ORF">ATCV1_Z363R</name>
</gene>
<reference evidence="1 2" key="1">
    <citation type="submission" date="2006-09" db="EMBL/GenBank/DDBJ databases">
        <title>Sequence and annotation of the 288-kb ATCV-1 virus that infects an endosymbiotic Chlorella strain of the heliozoon Acanthocystis turfacea.</title>
        <authorList>
            <person name="Fitzgerald L.A."/>
            <person name="Graves M.V."/>
            <person name="Li X."/>
            <person name="Pfitzner A.J.P."/>
            <person name="Hartigan J."/>
            <person name="Van Etten J.L."/>
        </authorList>
    </citation>
    <scope>NUCLEOTIDE SEQUENCE [LARGE SCALE GENOMIC DNA]</scope>
    <source>
        <strain evidence="1 2">ATCV-1</strain>
    </source>
</reference>
<dbReference type="KEGG" id="vg:5470916"/>
<protein>
    <submittedName>
        <fullName evidence="1">Uncharacterized protein Z363R</fullName>
    </submittedName>
</protein>
<name>A7K8X3_9PHYC</name>
<sequence>MSSTRDTSNLTPQQIQMLNDALFEQWDAQTAVMKARAENSNVAQNPKDVKPEDIAVSFGPVMDEATFKKYQARKNQRFTVMKAEDLGKLLGKK</sequence>
<dbReference type="EMBL" id="EF101928">
    <property type="protein sequence ID" value="ABT16497.1"/>
    <property type="molecule type" value="Genomic_DNA"/>
</dbReference>
<organism evidence="1 2">
    <name type="scientific">Chlorovirus heliozoae</name>
    <dbReference type="NCBI Taxonomy" id="322019"/>
    <lineage>
        <taxon>Viruses</taxon>
        <taxon>Varidnaviria</taxon>
        <taxon>Bamfordvirae</taxon>
        <taxon>Nucleocytoviricota</taxon>
        <taxon>Megaviricetes</taxon>
        <taxon>Algavirales</taxon>
        <taxon>Phycodnaviridae</taxon>
        <taxon>Chlorovirus</taxon>
    </lineage>
</organism>
<evidence type="ECO:0000313" key="2">
    <source>
        <dbReference type="Proteomes" id="UP000202420"/>
    </source>
</evidence>
<dbReference type="RefSeq" id="YP_001426844.1">
    <property type="nucleotide sequence ID" value="NC_008724.1"/>
</dbReference>
<dbReference type="OrthoDB" id="19996at10239"/>